<protein>
    <submittedName>
        <fullName evidence="1">Uncharacterized protein</fullName>
    </submittedName>
</protein>
<proteinExistence type="predicted"/>
<gene>
    <name evidence="1" type="ORF">SAMN06265218_106172</name>
</gene>
<evidence type="ECO:0000313" key="2">
    <source>
        <dbReference type="Proteomes" id="UP000317593"/>
    </source>
</evidence>
<accession>A0A521CKW2</accession>
<sequence>MDLTINIVHSQPLFSKDYPENSGGTVLNILSYWYKKCLLGEQKSRIDLSKK</sequence>
<keyword evidence="2" id="KW-1185">Reference proteome</keyword>
<name>A0A521CKW2_9BACT</name>
<dbReference type="Proteomes" id="UP000317593">
    <property type="component" value="Unassembled WGS sequence"/>
</dbReference>
<dbReference type="AlphaFoldDB" id="A0A521CKW2"/>
<dbReference type="EMBL" id="FXTH01000006">
    <property type="protein sequence ID" value="SMO60082.1"/>
    <property type="molecule type" value="Genomic_DNA"/>
</dbReference>
<evidence type="ECO:0000313" key="1">
    <source>
        <dbReference type="EMBL" id="SMO60082.1"/>
    </source>
</evidence>
<organism evidence="1 2">
    <name type="scientific">Fodinibius sediminis</name>
    <dbReference type="NCBI Taxonomy" id="1214077"/>
    <lineage>
        <taxon>Bacteria</taxon>
        <taxon>Pseudomonadati</taxon>
        <taxon>Balneolota</taxon>
        <taxon>Balneolia</taxon>
        <taxon>Balneolales</taxon>
        <taxon>Balneolaceae</taxon>
        <taxon>Fodinibius</taxon>
    </lineage>
</organism>
<reference evidence="1 2" key="1">
    <citation type="submission" date="2017-05" db="EMBL/GenBank/DDBJ databases">
        <authorList>
            <person name="Varghese N."/>
            <person name="Submissions S."/>
        </authorList>
    </citation>
    <scope>NUCLEOTIDE SEQUENCE [LARGE SCALE GENOMIC DNA]</scope>
    <source>
        <strain evidence="1 2">DSM 21194</strain>
    </source>
</reference>